<keyword evidence="2" id="KW-1185">Reference proteome</keyword>
<accession>A0A7I8KKV9</accession>
<protein>
    <submittedName>
        <fullName evidence="1">Uncharacterized protein</fullName>
    </submittedName>
</protein>
<dbReference type="AlphaFoldDB" id="A0A7I8KKV9"/>
<reference evidence="1" key="1">
    <citation type="submission" date="2020-02" db="EMBL/GenBank/DDBJ databases">
        <authorList>
            <person name="Scholz U."/>
            <person name="Mascher M."/>
            <person name="Fiebig A."/>
        </authorList>
    </citation>
    <scope>NUCLEOTIDE SEQUENCE</scope>
</reference>
<sequence length="43" mass="4932">MHAFQCSHELYLAISQESGDLLSHIFGRFFEVPGVYPRSAHPR</sequence>
<dbReference type="Proteomes" id="UP000663760">
    <property type="component" value="Chromosome 6"/>
</dbReference>
<evidence type="ECO:0000313" key="2">
    <source>
        <dbReference type="Proteomes" id="UP000663760"/>
    </source>
</evidence>
<name>A0A7I8KKV9_SPIIN</name>
<gene>
    <name evidence="1" type="ORF">SI8410_06009095</name>
</gene>
<organism evidence="1 2">
    <name type="scientific">Spirodela intermedia</name>
    <name type="common">Intermediate duckweed</name>
    <dbReference type="NCBI Taxonomy" id="51605"/>
    <lineage>
        <taxon>Eukaryota</taxon>
        <taxon>Viridiplantae</taxon>
        <taxon>Streptophyta</taxon>
        <taxon>Embryophyta</taxon>
        <taxon>Tracheophyta</taxon>
        <taxon>Spermatophyta</taxon>
        <taxon>Magnoliopsida</taxon>
        <taxon>Liliopsida</taxon>
        <taxon>Araceae</taxon>
        <taxon>Lemnoideae</taxon>
        <taxon>Spirodela</taxon>
    </lineage>
</organism>
<proteinExistence type="predicted"/>
<evidence type="ECO:0000313" key="1">
    <source>
        <dbReference type="EMBL" id="CAA7398430.1"/>
    </source>
</evidence>
<dbReference type="EMBL" id="LR746269">
    <property type="protein sequence ID" value="CAA7398430.1"/>
    <property type="molecule type" value="Genomic_DNA"/>
</dbReference>